<dbReference type="PROSITE" id="PS50821">
    <property type="entry name" value="PAZ"/>
    <property type="match status" value="1"/>
</dbReference>
<dbReference type="PANTHER" id="PTHR22891">
    <property type="entry name" value="EUKARYOTIC TRANSLATION INITIATION FACTOR 2C"/>
    <property type="match status" value="1"/>
</dbReference>
<evidence type="ECO:0000259" key="1">
    <source>
        <dbReference type="PROSITE" id="PS50821"/>
    </source>
</evidence>
<evidence type="ECO:0000313" key="3">
    <source>
        <dbReference type="EMBL" id="KAF9486258.1"/>
    </source>
</evidence>
<dbReference type="PROSITE" id="PS50822">
    <property type="entry name" value="PIWI"/>
    <property type="match status" value="1"/>
</dbReference>
<dbReference type="EMBL" id="MU155131">
    <property type="protein sequence ID" value="KAF9486258.1"/>
    <property type="molecule type" value="Genomic_DNA"/>
</dbReference>
<sequence length="864" mass="97622">MGTISRPIQLMSNAFSISMPSFNEYFRYDGDFDPELAEHDQAKRRQLFRHLYKTVAPLDFHPRLVYNGDSTFYSPGKVAAEGITFNVNLKQDVQPARGAKGSHQIKINLFSTLPILLSDIDGLIHRGHLSSRAVPAALELSQLIIRQAPHENHPCDGDSYFTAKDKQPVHSSGIELWHGILQSVSAAREQFILTIDSSTAVLHEPGPLIKVAMNFLQTREVRHMRLSEHDPDFKRLEKFLKRLRIKVDDLVNGSTVKTIRGLVPAAGEHFFQEEDGSFTTVKQHFYRAYGITLAYPDIVGVRLKSKHSTHPIIIPAELCSIEEGQLLPREESATFTSDMARFSKMKPMVFLEHILAAAAAYHHSEYIVDSGMTVPPTPLMVEGKILPTPEIEYGRGCTVKVENGAWNIEGRTFYKPEDMCFWAVVNFCPDRINLPQCEAAIQIIMHSCKRLGMHVNPPQGVFHGHRFTVEKDLNNAMEQIARKLGNNPIAIAHTVLVVILPSNDADSAIWTTVKRWGDIKFGIKTQCLREENIVEPKDQIWTNIAMKLNARLGGINSKLTCLVPRLPEFERQPFIIMDIAHRDPSAAKKMPSIASLVYSHDTHATQYAALMAVQSPGMSYIENLRELVEEAVCSWIEKHRTAPRNIVMFRNGVFEGDYEAIEKKETMVVKAAFLKIWERYRRRESLPNITFVVVERRLALLFQAKLHVTLTWIEICSHHVVFFPIPLLEGDKTGNCHPGSVVDTGITHPVYPDFYLQSHAISQDTCRSSHYVVLKDEVFNSTKADTSMIQSLAYSLCYVYAKATRSTSIPVPVYYADIVCSRRDIHISPDAPVSDLSAHDLTAWQKVFQPANKITGLDRSMYFL</sequence>
<dbReference type="SUPFAM" id="SSF101690">
    <property type="entry name" value="PAZ domain"/>
    <property type="match status" value="1"/>
</dbReference>
<dbReference type="SUPFAM" id="SSF53098">
    <property type="entry name" value="Ribonuclease H-like"/>
    <property type="match status" value="1"/>
</dbReference>
<dbReference type="CDD" id="cd02846">
    <property type="entry name" value="PAZ_argonaute_like"/>
    <property type="match status" value="1"/>
</dbReference>
<reference evidence="3" key="1">
    <citation type="submission" date="2020-11" db="EMBL/GenBank/DDBJ databases">
        <authorList>
            <consortium name="DOE Joint Genome Institute"/>
            <person name="Ahrendt S."/>
            <person name="Riley R."/>
            <person name="Andreopoulos W."/>
            <person name="Labutti K."/>
            <person name="Pangilinan J."/>
            <person name="Ruiz-Duenas F.J."/>
            <person name="Barrasa J.M."/>
            <person name="Sanchez-Garcia M."/>
            <person name="Camarero S."/>
            <person name="Miyauchi S."/>
            <person name="Serrano A."/>
            <person name="Linde D."/>
            <person name="Babiker R."/>
            <person name="Drula E."/>
            <person name="Ayuso-Fernandez I."/>
            <person name="Pacheco R."/>
            <person name="Padilla G."/>
            <person name="Ferreira P."/>
            <person name="Barriuso J."/>
            <person name="Kellner H."/>
            <person name="Castanera R."/>
            <person name="Alfaro M."/>
            <person name="Ramirez L."/>
            <person name="Pisabarro A.G."/>
            <person name="Kuo A."/>
            <person name="Tritt A."/>
            <person name="Lipzen A."/>
            <person name="He G."/>
            <person name="Yan M."/>
            <person name="Ng V."/>
            <person name="Cullen D."/>
            <person name="Martin F."/>
            <person name="Rosso M.-N."/>
            <person name="Henrissat B."/>
            <person name="Hibbett D."/>
            <person name="Martinez A.T."/>
            <person name="Grigoriev I.V."/>
        </authorList>
    </citation>
    <scope>NUCLEOTIDE SEQUENCE</scope>
    <source>
        <strain evidence="3">CIRM-BRFM 674</strain>
    </source>
</reference>
<feature type="domain" description="Piwi" evidence="2">
    <location>
        <begin position="495"/>
        <end position="819"/>
    </location>
</feature>
<dbReference type="InterPro" id="IPR003165">
    <property type="entry name" value="Piwi"/>
</dbReference>
<feature type="domain" description="PAZ" evidence="1">
    <location>
        <begin position="207"/>
        <end position="323"/>
    </location>
</feature>
<dbReference type="OrthoDB" id="10252740at2759"/>
<protein>
    <submittedName>
        <fullName evidence="3">Piwi-domain-containing protein</fullName>
    </submittedName>
</protein>
<gene>
    <name evidence="3" type="ORF">BDN70DRAFT_822619</name>
</gene>
<dbReference type="InterPro" id="IPR036085">
    <property type="entry name" value="PAZ_dom_sf"/>
</dbReference>
<proteinExistence type="predicted"/>
<accession>A0A9P5ZDW0</accession>
<dbReference type="InterPro" id="IPR003100">
    <property type="entry name" value="PAZ_dom"/>
</dbReference>
<keyword evidence="4" id="KW-1185">Reference proteome</keyword>
<name>A0A9P5ZDW0_9AGAR</name>
<dbReference type="Gene3D" id="2.170.260.10">
    <property type="entry name" value="paz domain"/>
    <property type="match status" value="1"/>
</dbReference>
<evidence type="ECO:0000313" key="4">
    <source>
        <dbReference type="Proteomes" id="UP000807469"/>
    </source>
</evidence>
<dbReference type="InterPro" id="IPR036397">
    <property type="entry name" value="RNaseH_sf"/>
</dbReference>
<dbReference type="AlphaFoldDB" id="A0A9P5ZDW0"/>
<dbReference type="InterPro" id="IPR012337">
    <property type="entry name" value="RNaseH-like_sf"/>
</dbReference>
<dbReference type="Pfam" id="PF16486">
    <property type="entry name" value="ArgoN"/>
    <property type="match status" value="1"/>
</dbReference>
<dbReference type="Gene3D" id="3.40.50.2300">
    <property type="match status" value="1"/>
</dbReference>
<dbReference type="Gene3D" id="3.30.420.10">
    <property type="entry name" value="Ribonuclease H-like superfamily/Ribonuclease H"/>
    <property type="match status" value="1"/>
</dbReference>
<evidence type="ECO:0000259" key="2">
    <source>
        <dbReference type="PROSITE" id="PS50822"/>
    </source>
</evidence>
<dbReference type="InterPro" id="IPR032473">
    <property type="entry name" value="Argonaute_Mid_dom"/>
</dbReference>
<dbReference type="Pfam" id="PF02171">
    <property type="entry name" value="Piwi"/>
    <property type="match status" value="1"/>
</dbReference>
<dbReference type="InterPro" id="IPR032474">
    <property type="entry name" value="Argonaute_N"/>
</dbReference>
<comment type="caution">
    <text evidence="3">The sequence shown here is derived from an EMBL/GenBank/DDBJ whole genome shotgun (WGS) entry which is preliminary data.</text>
</comment>
<dbReference type="Pfam" id="PF16487">
    <property type="entry name" value="ArgoMid"/>
    <property type="match status" value="1"/>
</dbReference>
<dbReference type="GO" id="GO:0003723">
    <property type="term" value="F:RNA binding"/>
    <property type="evidence" value="ECO:0007669"/>
    <property type="project" value="InterPro"/>
</dbReference>
<dbReference type="SMART" id="SM00950">
    <property type="entry name" value="Piwi"/>
    <property type="match status" value="1"/>
</dbReference>
<dbReference type="Pfam" id="PF02170">
    <property type="entry name" value="PAZ"/>
    <property type="match status" value="1"/>
</dbReference>
<organism evidence="3 4">
    <name type="scientific">Pholiota conissans</name>
    <dbReference type="NCBI Taxonomy" id="109636"/>
    <lineage>
        <taxon>Eukaryota</taxon>
        <taxon>Fungi</taxon>
        <taxon>Dikarya</taxon>
        <taxon>Basidiomycota</taxon>
        <taxon>Agaricomycotina</taxon>
        <taxon>Agaricomycetes</taxon>
        <taxon>Agaricomycetidae</taxon>
        <taxon>Agaricales</taxon>
        <taxon>Agaricineae</taxon>
        <taxon>Strophariaceae</taxon>
        <taxon>Pholiota</taxon>
    </lineage>
</organism>
<dbReference type="Proteomes" id="UP000807469">
    <property type="component" value="Unassembled WGS sequence"/>
</dbReference>